<keyword evidence="2" id="KW-1185">Reference proteome</keyword>
<dbReference type="InterPro" id="IPR039570">
    <property type="entry name" value="AmiC_PBP1"/>
</dbReference>
<gene>
    <name evidence="1" type="ORF">HOP60_19870</name>
</gene>
<organism evidence="1 2">
    <name type="scientific">Billgrantia desiderata</name>
    <dbReference type="NCBI Taxonomy" id="52021"/>
    <lineage>
        <taxon>Bacteria</taxon>
        <taxon>Pseudomonadati</taxon>
        <taxon>Pseudomonadota</taxon>
        <taxon>Gammaproteobacteria</taxon>
        <taxon>Oceanospirillales</taxon>
        <taxon>Halomonadaceae</taxon>
        <taxon>Billgrantia</taxon>
    </lineage>
</organism>
<comment type="caution">
    <text evidence="1">The sequence shown here is derived from an EMBL/GenBank/DDBJ whole genome shotgun (WGS) entry which is preliminary data.</text>
</comment>
<evidence type="ECO:0000313" key="2">
    <source>
        <dbReference type="Proteomes" id="UP001320154"/>
    </source>
</evidence>
<dbReference type="Gene3D" id="3.40.50.2300">
    <property type="match status" value="2"/>
</dbReference>
<dbReference type="InterPro" id="IPR028082">
    <property type="entry name" value="Peripla_BP_I"/>
</dbReference>
<accession>A0ABS9BAD9</accession>
<reference evidence="1 2" key="1">
    <citation type="journal article" date="2021" name="Front. Microbiol.">
        <title>Aerobic Denitrification and Heterotrophic Sulfur Oxidation in the Genus Halomonas Revealed by Six Novel Species Characterizations and Genome-Based Analysis.</title>
        <authorList>
            <person name="Wang L."/>
            <person name="Shao Z."/>
        </authorList>
    </citation>
    <scope>NUCLEOTIDE SEQUENCE [LARGE SCALE GENOMIC DNA]</scope>
    <source>
        <strain evidence="1 2">MCCC 1A05748</strain>
    </source>
</reference>
<sequence>MSHLSHQVGILISTTGSYGAVGESILNGCLLACAQVRASKDFCIKLEPCHLDPAGEIVKYVESVKQFMAMGIRHIVGCYTSISRKEVIPFLEKADALLWYPTHYEGFETSDHVIYTGASPNHHILPLIDYLCDHYGGRAYCIGSNYIWAWESNRILREGICRDEDNIIAEKYLPIGDLVADEVIASIIESRPDFIFNTLIGSSSYDFFRKLRKACRDRGIDQISEYPVASCNLSESDLQSTGADACDGHISSSVYFTSVCTPENRRFLHDYRKMFPYGPEPSVEAEAAYMATILLAKGINLVGGGDPKQVQRAVRNLSFAAPQGPVELDAENYHAWLTPRIGRSRKDFSFEILQEASAPVRPDPYLVNVHHEAIAKPRKPHLRVVS</sequence>
<dbReference type="PANTHER" id="PTHR47628:SF1">
    <property type="entry name" value="ALIPHATIC AMIDASE EXPRESSION-REGULATING PROTEIN"/>
    <property type="match status" value="1"/>
</dbReference>
<proteinExistence type="predicted"/>
<evidence type="ECO:0000313" key="1">
    <source>
        <dbReference type="EMBL" id="MCE8048975.1"/>
    </source>
</evidence>
<dbReference type="CDD" id="cd06357">
    <property type="entry name" value="PBP1_AmiC"/>
    <property type="match status" value="1"/>
</dbReference>
<dbReference type="Proteomes" id="UP001320154">
    <property type="component" value="Unassembled WGS sequence"/>
</dbReference>
<dbReference type="Pfam" id="PF13433">
    <property type="entry name" value="Peripla_BP_5"/>
    <property type="match status" value="1"/>
</dbReference>
<dbReference type="RefSeq" id="WP_234251483.1">
    <property type="nucleotide sequence ID" value="NZ_JABFTQ010000017.1"/>
</dbReference>
<name>A0ABS9BAD9_9GAMM</name>
<dbReference type="PANTHER" id="PTHR47628">
    <property type="match status" value="1"/>
</dbReference>
<protein>
    <submittedName>
        <fullName evidence="1">Transporter substrate-binding domain-containing protein</fullName>
    </submittedName>
</protein>
<dbReference type="SUPFAM" id="SSF53822">
    <property type="entry name" value="Periplasmic binding protein-like I"/>
    <property type="match status" value="1"/>
</dbReference>
<dbReference type="EMBL" id="JABFTQ010000017">
    <property type="protein sequence ID" value="MCE8048975.1"/>
    <property type="molecule type" value="Genomic_DNA"/>
</dbReference>